<dbReference type="Gene3D" id="3.60.15.10">
    <property type="entry name" value="Ribonuclease Z/Hydroxyacylglutathione hydrolase-like"/>
    <property type="match status" value="1"/>
</dbReference>
<evidence type="ECO:0000313" key="3">
    <source>
        <dbReference type="Proteomes" id="UP000192815"/>
    </source>
</evidence>
<accession>A0A1X0NA95</accession>
<protein>
    <submittedName>
        <fullName evidence="2">Phosphonate metabolism protein PhnP</fullName>
    </submittedName>
</protein>
<dbReference type="EMBL" id="MUIO01000013">
    <property type="protein sequence ID" value="ORC61020.1"/>
    <property type="molecule type" value="Genomic_DNA"/>
</dbReference>
<dbReference type="PANTHER" id="PTHR42663">
    <property type="entry name" value="HYDROLASE C777.06C-RELATED-RELATED"/>
    <property type="match status" value="1"/>
</dbReference>
<dbReference type="InterPro" id="IPR001279">
    <property type="entry name" value="Metallo-B-lactamas"/>
</dbReference>
<dbReference type="GO" id="GO:0019700">
    <property type="term" value="P:organic phosphonate catabolic process"/>
    <property type="evidence" value="ECO:0007669"/>
    <property type="project" value="InterPro"/>
</dbReference>
<dbReference type="OrthoDB" id="9803916at2"/>
<dbReference type="Proteomes" id="UP000192815">
    <property type="component" value="Unassembled WGS sequence"/>
</dbReference>
<evidence type="ECO:0000259" key="1">
    <source>
        <dbReference type="SMART" id="SM00849"/>
    </source>
</evidence>
<dbReference type="InterPro" id="IPR036866">
    <property type="entry name" value="RibonucZ/Hydroxyglut_hydro"/>
</dbReference>
<dbReference type="PANTHER" id="PTHR42663:SF6">
    <property type="entry name" value="HYDROLASE C777.06C-RELATED"/>
    <property type="match status" value="1"/>
</dbReference>
<proteinExistence type="predicted"/>
<name>A0A1X0NA95_9PSED</name>
<keyword evidence="3" id="KW-1185">Reference proteome</keyword>
<dbReference type="GO" id="GO:0008081">
    <property type="term" value="F:phosphoric diester hydrolase activity"/>
    <property type="evidence" value="ECO:0007669"/>
    <property type="project" value="InterPro"/>
</dbReference>
<gene>
    <name evidence="2" type="ORF">BZK31_04510</name>
</gene>
<dbReference type="InterPro" id="IPR035682">
    <property type="entry name" value="PhnP_MBL"/>
</dbReference>
<dbReference type="SUPFAM" id="SSF56281">
    <property type="entry name" value="Metallo-hydrolase/oxidoreductase"/>
    <property type="match status" value="1"/>
</dbReference>
<dbReference type="NCBIfam" id="TIGR03307">
    <property type="entry name" value="PhnP"/>
    <property type="match status" value="1"/>
</dbReference>
<reference evidence="3" key="1">
    <citation type="submission" date="2017-02" db="EMBL/GenBank/DDBJ databases">
        <title>Pseudomonas floridae sp. nov., a novel pathogenic bacterial species isolated from tomato.</title>
        <authorList>
            <person name="Timilsina S."/>
            <person name="Vallad G.E."/>
            <person name="Jones J.B."/>
        </authorList>
    </citation>
    <scope>NUCLEOTIDE SEQUENCE [LARGE SCALE GENOMIC DNA]</scope>
    <source>
        <strain evidence="3">GEV388</strain>
    </source>
</reference>
<dbReference type="CDD" id="cd07736">
    <property type="entry name" value="PhnP-like_MBL-fold"/>
    <property type="match status" value="1"/>
</dbReference>
<dbReference type="SMART" id="SM00849">
    <property type="entry name" value="Lactamase_B"/>
    <property type="match status" value="1"/>
</dbReference>
<dbReference type="STRING" id="1958950.BZK31_04510"/>
<comment type="caution">
    <text evidence="2">The sequence shown here is derived from an EMBL/GenBank/DDBJ whole genome shotgun (WGS) entry which is preliminary data.</text>
</comment>
<dbReference type="InterPro" id="IPR017693">
    <property type="entry name" value="Phosphonate_metab_PhnP"/>
</dbReference>
<sequence>MRLTLLGTGDARQVPVYGCQCPACQAALSDSTLRRLPCSALIEFDDQRWLIDSGLTDLTERFPPRSLSGILQTHYHADHAQGLLHLRWGQGQVIPVHGPVDPEGLADLYKHPGILDFSQPFAAFECRSLGALRVTAVPLQHSRPTLGYLLDGGGRSVAYLTDTVGLPEATFDKLQRRSLDALILDCSMPPQTQAPRNHNDLTLALDIIDRLRPAKAVLTHVGHTLDAWLMAQPRTLPDNVLIARDGIVVVEADSSANTVR</sequence>
<dbReference type="AlphaFoldDB" id="A0A1X0NA95"/>
<feature type="domain" description="Metallo-beta-lactamase" evidence="1">
    <location>
        <begin position="35"/>
        <end position="220"/>
    </location>
</feature>
<organism evidence="2 3">
    <name type="scientific">Pseudomonas floridensis</name>
    <dbReference type="NCBI Taxonomy" id="1958950"/>
    <lineage>
        <taxon>Bacteria</taxon>
        <taxon>Pseudomonadati</taxon>
        <taxon>Pseudomonadota</taxon>
        <taxon>Gammaproteobacteria</taxon>
        <taxon>Pseudomonadales</taxon>
        <taxon>Pseudomonadaceae</taxon>
        <taxon>Pseudomonas</taxon>
    </lineage>
</organism>
<dbReference type="Pfam" id="PF12706">
    <property type="entry name" value="Lactamase_B_2"/>
    <property type="match status" value="1"/>
</dbReference>
<dbReference type="RefSeq" id="WP_083181556.1">
    <property type="nucleotide sequence ID" value="NZ_CBCRZR010000008.1"/>
</dbReference>
<evidence type="ECO:0000313" key="2">
    <source>
        <dbReference type="EMBL" id="ORC61020.1"/>
    </source>
</evidence>